<dbReference type="RefSeq" id="XP_062727285.1">
    <property type="nucleotide sequence ID" value="XM_062864475.1"/>
</dbReference>
<feature type="region of interest" description="Disordered" evidence="1">
    <location>
        <begin position="1"/>
        <end position="217"/>
    </location>
</feature>
<dbReference type="GeneID" id="87883304"/>
<comment type="caution">
    <text evidence="2">The sequence shown here is derived from an EMBL/GenBank/DDBJ whole genome shotgun (WGS) entry which is preliminary data.</text>
</comment>
<gene>
    <name evidence="2" type="ORF">B0T15DRAFT_389203</name>
</gene>
<feature type="compositionally biased region" description="Polar residues" evidence="1">
    <location>
        <begin position="1"/>
        <end position="15"/>
    </location>
</feature>
<proteinExistence type="predicted"/>
<keyword evidence="3" id="KW-1185">Reference proteome</keyword>
<reference evidence="2" key="1">
    <citation type="journal article" date="2023" name="Mol. Phylogenet. Evol.">
        <title>Genome-scale phylogeny and comparative genomics of the fungal order Sordariales.</title>
        <authorList>
            <person name="Hensen N."/>
            <person name="Bonometti L."/>
            <person name="Westerberg I."/>
            <person name="Brannstrom I.O."/>
            <person name="Guillou S."/>
            <person name="Cros-Aarteil S."/>
            <person name="Calhoun S."/>
            <person name="Haridas S."/>
            <person name="Kuo A."/>
            <person name="Mondo S."/>
            <person name="Pangilinan J."/>
            <person name="Riley R."/>
            <person name="LaButti K."/>
            <person name="Andreopoulos B."/>
            <person name="Lipzen A."/>
            <person name="Chen C."/>
            <person name="Yan M."/>
            <person name="Daum C."/>
            <person name="Ng V."/>
            <person name="Clum A."/>
            <person name="Steindorff A."/>
            <person name="Ohm R.A."/>
            <person name="Martin F."/>
            <person name="Silar P."/>
            <person name="Natvig D.O."/>
            <person name="Lalanne C."/>
            <person name="Gautier V."/>
            <person name="Ament-Velasquez S.L."/>
            <person name="Kruys A."/>
            <person name="Hutchinson M.I."/>
            <person name="Powell A.J."/>
            <person name="Barry K."/>
            <person name="Miller A.N."/>
            <person name="Grigoriev I.V."/>
            <person name="Debuchy R."/>
            <person name="Gladieux P."/>
            <person name="Hiltunen Thoren M."/>
            <person name="Johannesson H."/>
        </authorList>
    </citation>
    <scope>NUCLEOTIDE SEQUENCE</scope>
    <source>
        <strain evidence="2">CBS 333.67</strain>
    </source>
</reference>
<feature type="compositionally biased region" description="Polar residues" evidence="1">
    <location>
        <begin position="71"/>
        <end position="81"/>
    </location>
</feature>
<dbReference type="AlphaFoldDB" id="A0AAJ0H4T4"/>
<feature type="compositionally biased region" description="Polar residues" evidence="1">
    <location>
        <begin position="186"/>
        <end position="199"/>
    </location>
</feature>
<dbReference type="Proteomes" id="UP001273166">
    <property type="component" value="Unassembled WGS sequence"/>
</dbReference>
<evidence type="ECO:0000313" key="3">
    <source>
        <dbReference type="Proteomes" id="UP001273166"/>
    </source>
</evidence>
<accession>A0AAJ0H4T4</accession>
<feature type="region of interest" description="Disordered" evidence="1">
    <location>
        <begin position="243"/>
        <end position="318"/>
    </location>
</feature>
<sequence>MGSQQTTPKLQSRDASPSPRVDTTESASSLPTSADTEHPEVTPIAPLNPRRATPEVSTMSQPVLSLPPFETGSTLQASTDSPVKDSDMLSAEIIKSLSPGQEVASGTDVVEGSTATYNAPVADPTRESSYLGDVYGDYWATTEDKAEPSVLTSARADEPGKAAQNHPPPSPNAPADNQAVVESKRGSTSSSIPSINTLAKSPEVQAETATESGGLRRRFSWEAALEGSVPVGLSSPGAALFTEQKALGSGAETVSTPTTKPTAPETEPSRPAQYAEGMKSADDLRAESAPELLGPAPSTDRRRESPSPLSVLSDERKESKRLSLAEEKIVLQPDLPSPPLEQHPVFATVQESRRAEPATPPSPQNLLGFRTIMEMSLASERIKHYKETRWQFSAVDTGLDDWLKAMLSRHPEHANAVMSYASAAASQAQHGSQGAAPASGQGARAPAHLPMAHLQHSLGGLGHSSNQMGAKSKELLMAAGKAGKGFGKGLLSKGRSKLRGTGDKVFSSS</sequence>
<protein>
    <submittedName>
        <fullName evidence="2">Uncharacterized protein</fullName>
    </submittedName>
</protein>
<feature type="compositionally biased region" description="Low complexity" evidence="1">
    <location>
        <begin position="256"/>
        <end position="266"/>
    </location>
</feature>
<organism evidence="2 3">
    <name type="scientific">Chaetomium strumarium</name>
    <dbReference type="NCBI Taxonomy" id="1170767"/>
    <lineage>
        <taxon>Eukaryota</taxon>
        <taxon>Fungi</taxon>
        <taxon>Dikarya</taxon>
        <taxon>Ascomycota</taxon>
        <taxon>Pezizomycotina</taxon>
        <taxon>Sordariomycetes</taxon>
        <taxon>Sordariomycetidae</taxon>
        <taxon>Sordariales</taxon>
        <taxon>Chaetomiaceae</taxon>
        <taxon>Chaetomium</taxon>
    </lineage>
</organism>
<reference evidence="2" key="2">
    <citation type="submission" date="2023-06" db="EMBL/GenBank/DDBJ databases">
        <authorList>
            <consortium name="Lawrence Berkeley National Laboratory"/>
            <person name="Mondo S.J."/>
            <person name="Hensen N."/>
            <person name="Bonometti L."/>
            <person name="Westerberg I."/>
            <person name="Brannstrom I.O."/>
            <person name="Guillou S."/>
            <person name="Cros-Aarteil S."/>
            <person name="Calhoun S."/>
            <person name="Haridas S."/>
            <person name="Kuo A."/>
            <person name="Pangilinan J."/>
            <person name="Riley R."/>
            <person name="Labutti K."/>
            <person name="Andreopoulos B."/>
            <person name="Lipzen A."/>
            <person name="Chen C."/>
            <person name="Yanf M."/>
            <person name="Daum C."/>
            <person name="Ng V."/>
            <person name="Clum A."/>
            <person name="Steindorff A."/>
            <person name="Ohm R."/>
            <person name="Martin F."/>
            <person name="Silar P."/>
            <person name="Natvig D."/>
            <person name="Lalanne C."/>
            <person name="Gautier V."/>
            <person name="Ament-Velasquez S.L."/>
            <person name="Kruys A."/>
            <person name="Hutchinson M.I."/>
            <person name="Powell A.J."/>
            <person name="Barry K."/>
            <person name="Miller A.N."/>
            <person name="Grigoriev I.V."/>
            <person name="Debuchy R."/>
            <person name="Gladieux P."/>
            <person name="Thoren M.H."/>
            <person name="Johannesson H."/>
        </authorList>
    </citation>
    <scope>NUCLEOTIDE SEQUENCE</scope>
    <source>
        <strain evidence="2">CBS 333.67</strain>
    </source>
</reference>
<dbReference type="EMBL" id="JAUDZG010000001">
    <property type="protein sequence ID" value="KAK3311505.1"/>
    <property type="molecule type" value="Genomic_DNA"/>
</dbReference>
<name>A0AAJ0H4T4_9PEZI</name>
<feature type="compositionally biased region" description="Polar residues" evidence="1">
    <location>
        <begin position="24"/>
        <end position="34"/>
    </location>
</feature>
<feature type="region of interest" description="Disordered" evidence="1">
    <location>
        <begin position="485"/>
        <end position="509"/>
    </location>
</feature>
<evidence type="ECO:0000313" key="2">
    <source>
        <dbReference type="EMBL" id="KAK3311505.1"/>
    </source>
</evidence>
<evidence type="ECO:0000256" key="1">
    <source>
        <dbReference type="SAM" id="MobiDB-lite"/>
    </source>
</evidence>
<feature type="compositionally biased region" description="Basic and acidic residues" evidence="1">
    <location>
        <begin position="279"/>
        <end position="288"/>
    </location>
</feature>